<gene>
    <name evidence="1" type="ORF">KFK09_007357</name>
</gene>
<sequence>MSKTTISSFVNNENWCIPNAWPMMLKEKITSIVISPTYCESVLWMNSVD</sequence>
<reference evidence="1" key="1">
    <citation type="journal article" date="2022" name="Front. Genet.">
        <title>Chromosome-Scale Assembly of the Dendrobium nobile Genome Provides Insights Into the Molecular Mechanism of the Biosynthesis of the Medicinal Active Ingredient of Dendrobium.</title>
        <authorList>
            <person name="Xu Q."/>
            <person name="Niu S.-C."/>
            <person name="Li K.-L."/>
            <person name="Zheng P.-J."/>
            <person name="Zhang X.-J."/>
            <person name="Jia Y."/>
            <person name="Liu Y."/>
            <person name="Niu Y.-X."/>
            <person name="Yu L.-H."/>
            <person name="Chen D.-F."/>
            <person name="Zhang G.-Q."/>
        </authorList>
    </citation>
    <scope>NUCLEOTIDE SEQUENCE</scope>
    <source>
        <tissue evidence="1">Leaf</tissue>
    </source>
</reference>
<protein>
    <submittedName>
        <fullName evidence="1">Uncharacterized protein</fullName>
    </submittedName>
</protein>
<dbReference type="AlphaFoldDB" id="A0A8T3BUZ0"/>
<comment type="caution">
    <text evidence="1">The sequence shown here is derived from an EMBL/GenBank/DDBJ whole genome shotgun (WGS) entry which is preliminary data.</text>
</comment>
<dbReference type="Proteomes" id="UP000829196">
    <property type="component" value="Unassembled WGS sequence"/>
</dbReference>
<organism evidence="1 2">
    <name type="scientific">Dendrobium nobile</name>
    <name type="common">Orchid</name>
    <dbReference type="NCBI Taxonomy" id="94219"/>
    <lineage>
        <taxon>Eukaryota</taxon>
        <taxon>Viridiplantae</taxon>
        <taxon>Streptophyta</taxon>
        <taxon>Embryophyta</taxon>
        <taxon>Tracheophyta</taxon>
        <taxon>Spermatophyta</taxon>
        <taxon>Magnoliopsida</taxon>
        <taxon>Liliopsida</taxon>
        <taxon>Asparagales</taxon>
        <taxon>Orchidaceae</taxon>
        <taxon>Epidendroideae</taxon>
        <taxon>Malaxideae</taxon>
        <taxon>Dendrobiinae</taxon>
        <taxon>Dendrobium</taxon>
    </lineage>
</organism>
<proteinExistence type="predicted"/>
<evidence type="ECO:0000313" key="1">
    <source>
        <dbReference type="EMBL" id="KAI0519896.1"/>
    </source>
</evidence>
<keyword evidence="2" id="KW-1185">Reference proteome</keyword>
<dbReference type="OrthoDB" id="10450415at2759"/>
<dbReference type="EMBL" id="JAGYWB010000006">
    <property type="protein sequence ID" value="KAI0519896.1"/>
    <property type="molecule type" value="Genomic_DNA"/>
</dbReference>
<evidence type="ECO:0000313" key="2">
    <source>
        <dbReference type="Proteomes" id="UP000829196"/>
    </source>
</evidence>
<name>A0A8T3BUZ0_DENNO</name>
<accession>A0A8T3BUZ0</accession>